<feature type="compositionally biased region" description="Low complexity" evidence="1">
    <location>
        <begin position="124"/>
        <end position="140"/>
    </location>
</feature>
<feature type="region of interest" description="Disordered" evidence="1">
    <location>
        <begin position="124"/>
        <end position="170"/>
    </location>
</feature>
<sequence>MRGGVDANTRRPDQFSFKDHGSATDSFRASLRAIQKKHDWAAELLKNIDSAEFRKEEKLLRQSVDRLTRKRSHTIAGFADKQSDRLVRDTLVTNTTILREGNRILGDLTIDKLSSIQTHAEQISSSSSSSLRLKTPSISSESEEDNRSSIPFPRAPASKNQPLVVNPPCTEETPLKGLVTLKEDNPAEEQAKFKDTVGAFGCLNQPTTWKSTDGTIDLLSTFTSFLARRPRGPFIEHEYVADLSEGASFLNSLSGEEFSVALESQPATPLLVTNWSTVTEVFDRVLAPEFGFEEAYLAARKESMLDPVAEFVHSVLYSFGTYLQVDKSIPHSLNEREAFADITWPIIRGALRLAGIASRYLEVPIQGVDERKNAHRNLINEPKAHTHFADGVGLLDGGQAYLAEASVLFSPDPRKRHIDEYKLKRALRDTLISQIRRIAEESVPPSGTSVFGSTSFADKTKYYRLDFCGAFRLVQVGSMTVPITDSNFGGRMRRCLTSALDFAALIMQEKKQREGARDATMKERHEFARACTKIVRTTASPAAKIKKPQE</sequence>
<dbReference type="EMBL" id="JAAAXW010000216">
    <property type="protein sequence ID" value="KAF9540064.1"/>
    <property type="molecule type" value="Genomic_DNA"/>
</dbReference>
<keyword evidence="3" id="KW-1185">Reference proteome</keyword>
<evidence type="ECO:0000256" key="1">
    <source>
        <dbReference type="SAM" id="MobiDB-lite"/>
    </source>
</evidence>
<organism evidence="2 3">
    <name type="scientific">Mortierella hygrophila</name>
    <dbReference type="NCBI Taxonomy" id="979708"/>
    <lineage>
        <taxon>Eukaryota</taxon>
        <taxon>Fungi</taxon>
        <taxon>Fungi incertae sedis</taxon>
        <taxon>Mucoromycota</taxon>
        <taxon>Mortierellomycotina</taxon>
        <taxon>Mortierellomycetes</taxon>
        <taxon>Mortierellales</taxon>
        <taxon>Mortierellaceae</taxon>
        <taxon>Mortierella</taxon>
    </lineage>
</organism>
<evidence type="ECO:0000313" key="2">
    <source>
        <dbReference type="EMBL" id="KAF9540064.1"/>
    </source>
</evidence>
<protein>
    <submittedName>
        <fullName evidence="2">Uncharacterized protein</fullName>
    </submittedName>
</protein>
<evidence type="ECO:0000313" key="3">
    <source>
        <dbReference type="Proteomes" id="UP000723463"/>
    </source>
</evidence>
<feature type="region of interest" description="Disordered" evidence="1">
    <location>
        <begin position="1"/>
        <end position="22"/>
    </location>
</feature>
<name>A0A9P6F0F3_9FUNG</name>
<proteinExistence type="predicted"/>
<dbReference type="Proteomes" id="UP000723463">
    <property type="component" value="Unassembled WGS sequence"/>
</dbReference>
<dbReference type="AlphaFoldDB" id="A0A9P6F0F3"/>
<reference evidence="2" key="1">
    <citation type="journal article" date="2020" name="Fungal Divers.">
        <title>Resolving the Mortierellaceae phylogeny through synthesis of multi-gene phylogenetics and phylogenomics.</title>
        <authorList>
            <person name="Vandepol N."/>
            <person name="Liber J."/>
            <person name="Desiro A."/>
            <person name="Na H."/>
            <person name="Kennedy M."/>
            <person name="Barry K."/>
            <person name="Grigoriev I.V."/>
            <person name="Miller A.N."/>
            <person name="O'Donnell K."/>
            <person name="Stajich J.E."/>
            <person name="Bonito G."/>
        </authorList>
    </citation>
    <scope>NUCLEOTIDE SEQUENCE</scope>
    <source>
        <strain evidence="2">NRRL 2591</strain>
    </source>
</reference>
<gene>
    <name evidence="2" type="ORF">EC957_004661</name>
</gene>
<comment type="caution">
    <text evidence="2">The sequence shown here is derived from an EMBL/GenBank/DDBJ whole genome shotgun (WGS) entry which is preliminary data.</text>
</comment>
<accession>A0A9P6F0F3</accession>
<feature type="compositionally biased region" description="Basic and acidic residues" evidence="1">
    <location>
        <begin position="8"/>
        <end position="22"/>
    </location>
</feature>